<sequence>AYDMRKQLTVKSDGKHHHHHHHQHSGACCGGDGSDGKLQSAADKKSKE</sequence>
<keyword evidence="2" id="KW-0808">Transferase</keyword>
<dbReference type="GO" id="GO:0016740">
    <property type="term" value="F:transferase activity"/>
    <property type="evidence" value="ECO:0007669"/>
    <property type="project" value="UniProtKB-KW"/>
</dbReference>
<organism evidence="2">
    <name type="scientific">Pinus sylvestris</name>
    <name type="common">Scotch pine</name>
    <dbReference type="NCBI Taxonomy" id="3349"/>
    <lineage>
        <taxon>Eukaryota</taxon>
        <taxon>Viridiplantae</taxon>
        <taxon>Streptophyta</taxon>
        <taxon>Embryophyta</taxon>
        <taxon>Tracheophyta</taxon>
        <taxon>Spermatophyta</taxon>
        <taxon>Pinopsida</taxon>
        <taxon>Pinidae</taxon>
        <taxon>Conifers I</taxon>
        <taxon>Pinales</taxon>
        <taxon>Pinaceae</taxon>
        <taxon>Pinus</taxon>
        <taxon>Pinus subgen. Pinus</taxon>
    </lineage>
</organism>
<accession>Q8SAS0</accession>
<evidence type="ECO:0000313" key="2">
    <source>
        <dbReference type="EMBL" id="AAL74392.1"/>
    </source>
</evidence>
<name>Q8SAS0_PINSY</name>
<dbReference type="EMBL" id="AF359124">
    <property type="protein sequence ID" value="AAL74392.1"/>
    <property type="molecule type" value="Genomic_DNA"/>
</dbReference>
<reference evidence="2" key="1">
    <citation type="journal article" date="2002" name="Mol. Biol. Evol.">
        <title>Low nucleotide diversity at the pal1 locus in the widely distributed Pinus sylvestris.</title>
        <authorList>
            <person name="Dvornyk V."/>
            <person name="Sirvio A."/>
            <person name="Mikkonen M."/>
            <person name="Savolainen O."/>
        </authorList>
    </citation>
    <scope>NUCLEOTIDE SEQUENCE</scope>
</reference>
<feature type="non-terminal residue" evidence="2">
    <location>
        <position position="1"/>
    </location>
</feature>
<dbReference type="AlphaFoldDB" id="Q8SAS0"/>
<proteinExistence type="predicted"/>
<evidence type="ECO:0000256" key="1">
    <source>
        <dbReference type="SAM" id="MobiDB-lite"/>
    </source>
</evidence>
<protein>
    <submittedName>
        <fullName evidence="2">Putative N-terminal acetyltransferase</fullName>
    </submittedName>
</protein>
<feature type="region of interest" description="Disordered" evidence="1">
    <location>
        <begin position="1"/>
        <end position="48"/>
    </location>
</feature>
<feature type="compositionally biased region" description="Basic residues" evidence="1">
    <location>
        <begin position="14"/>
        <end position="24"/>
    </location>
</feature>